<dbReference type="Proteomes" id="UP001234297">
    <property type="component" value="Chromosome 1"/>
</dbReference>
<dbReference type="EMBL" id="CM056809">
    <property type="protein sequence ID" value="KAJ8650473.1"/>
    <property type="molecule type" value="Genomic_DNA"/>
</dbReference>
<reference evidence="1 2" key="1">
    <citation type="journal article" date="2022" name="Hortic Res">
        <title>A haplotype resolved chromosomal level avocado genome allows analysis of novel avocado genes.</title>
        <authorList>
            <person name="Nath O."/>
            <person name="Fletcher S.J."/>
            <person name="Hayward A."/>
            <person name="Shaw L.M."/>
            <person name="Masouleh A.K."/>
            <person name="Furtado A."/>
            <person name="Henry R.J."/>
            <person name="Mitter N."/>
        </authorList>
    </citation>
    <scope>NUCLEOTIDE SEQUENCE [LARGE SCALE GENOMIC DNA]</scope>
    <source>
        <strain evidence="2">cv. Hass</strain>
    </source>
</reference>
<accession>A0ACC2MYF2</accession>
<sequence length="927" mass="105235">MLGLPKKPIFLLSFLIKNPPPASSSSSSLLLRPFLKPFPFLFSSSSSLSPPPFLPYPPSIGSNHSLDQTYSNAIASSFKEWFSSHNPTIFDLIYKILSSPDEDAAIDTALSRFNLHLRLSETFVLQVLAHLRSRAEVLPCLRFFDWAGRQRHFHHTRATFHAIFKILSRARLMTVMVDWLHAFSGHNRYLYRVRFHDTLVMGYAVAGEPDIALRLFAKMRFQGLDLNPFGYHVLFNALVEQSCFDAAEVVSKQISMRGFDSEITSCIRMKNLCKQGRIDDAQAFLRQLGSTGAVINEHVIGVLVNALCKKKRFDDASALLEEFGQSRKVPTAPTYSLWINNLIHAGKVDRALNFFQSKKKTEGYVPETLCYNKLICGLLRENRLAEVYDLLVEMREAQIAPDKVTMNAALCFFCKAGMVDVAVELYNSRLGIGLTLNGSSYDHLVNALCRDGSIDEAYRVLEDSLKQGYFPGKTAFQFLADSLCREGRLDEMYKLMDAALQKNIKPSNSLCVKYILALCKAGKADEGYLVPSKFGALLKRLTYVNLINGLSKLDRGDMASMLLLEMHEKGHPPSRKLYRSVICCLCRTGHLQQVLNLLDMLLSHDENEGDKNRRIFNYFIDGAGHALKPELAREVFERMSLRGIQPNKQANIPMLWSYLRSKRIADALNFFNDLANKHEPSNRLYNTMIVGLCKAGKTDQALEMWTEVRERGLVPSLCCYEELVHVLCTSRDYYMTIKVLNDFQKTGRNVSSFIGNTILSHTLKKPELNRAWVQSSALDGEELILGQLVGAFSGGIRVREHLDSLEEVVEQFFRINIFTCNILLRELTMEGRMDYACNLFHRICKKGHLPDEMTYDIIVHGFCKHVNDDQLNRFGINEMALWELIPFRSIAVTCANTETMCPFFLSCVPLNIVRAARARGRFNTFFQ</sequence>
<evidence type="ECO:0000313" key="1">
    <source>
        <dbReference type="EMBL" id="KAJ8650473.1"/>
    </source>
</evidence>
<evidence type="ECO:0000313" key="2">
    <source>
        <dbReference type="Proteomes" id="UP001234297"/>
    </source>
</evidence>
<name>A0ACC2MYF2_PERAE</name>
<organism evidence="1 2">
    <name type="scientific">Persea americana</name>
    <name type="common">Avocado</name>
    <dbReference type="NCBI Taxonomy" id="3435"/>
    <lineage>
        <taxon>Eukaryota</taxon>
        <taxon>Viridiplantae</taxon>
        <taxon>Streptophyta</taxon>
        <taxon>Embryophyta</taxon>
        <taxon>Tracheophyta</taxon>
        <taxon>Spermatophyta</taxon>
        <taxon>Magnoliopsida</taxon>
        <taxon>Magnoliidae</taxon>
        <taxon>Laurales</taxon>
        <taxon>Lauraceae</taxon>
        <taxon>Persea</taxon>
    </lineage>
</organism>
<comment type="caution">
    <text evidence="1">The sequence shown here is derived from an EMBL/GenBank/DDBJ whole genome shotgun (WGS) entry which is preliminary data.</text>
</comment>
<proteinExistence type="predicted"/>
<keyword evidence="2" id="KW-1185">Reference proteome</keyword>
<gene>
    <name evidence="1" type="ORF">MRB53_003496</name>
</gene>
<protein>
    <submittedName>
        <fullName evidence="1">Uncharacterized protein</fullName>
    </submittedName>
</protein>